<proteinExistence type="predicted"/>
<evidence type="ECO:0000313" key="8">
    <source>
        <dbReference type="Proteomes" id="UP000761534"/>
    </source>
</evidence>
<dbReference type="SUPFAM" id="SSF48350">
    <property type="entry name" value="GTPase activation domain, GAP"/>
    <property type="match status" value="1"/>
</dbReference>
<evidence type="ECO:0000256" key="4">
    <source>
        <dbReference type="ARBA" id="ARBA00023329"/>
    </source>
</evidence>
<keyword evidence="4" id="KW-0968">Cytoplasmic vesicle</keyword>
<comment type="subcellular location">
    <subcellularLocation>
        <location evidence="2">Cytoplasmic vesicle</location>
        <location evidence="2">Phagosome membrane</location>
    </subcellularLocation>
    <subcellularLocation>
        <location evidence="1">Early endosome membrane</location>
    </subcellularLocation>
</comment>
<dbReference type="Gene3D" id="1.10.555.10">
    <property type="entry name" value="Rho GTPase activation protein"/>
    <property type="match status" value="1"/>
</dbReference>
<dbReference type="InterPro" id="IPR000198">
    <property type="entry name" value="RhoGAP_dom"/>
</dbReference>
<dbReference type="InterPro" id="IPR008936">
    <property type="entry name" value="Rho_GTPase_activation_prot"/>
</dbReference>
<dbReference type="Proteomes" id="UP000761534">
    <property type="component" value="Unassembled WGS sequence"/>
</dbReference>
<comment type="caution">
    <text evidence="7">The sequence shown here is derived from an EMBL/GenBank/DDBJ whole genome shotgun (WGS) entry which is preliminary data.</text>
</comment>
<dbReference type="SUPFAM" id="SSF56219">
    <property type="entry name" value="DNase I-like"/>
    <property type="match status" value="1"/>
</dbReference>
<dbReference type="Pfam" id="PF00620">
    <property type="entry name" value="RhoGAP"/>
    <property type="match status" value="1"/>
</dbReference>
<dbReference type="InterPro" id="IPR000300">
    <property type="entry name" value="IPPc"/>
</dbReference>
<feature type="domain" description="Rho-GAP" evidence="6">
    <location>
        <begin position="611"/>
        <end position="822"/>
    </location>
</feature>
<dbReference type="EMBL" id="SWFS01000532">
    <property type="protein sequence ID" value="KAA8898997.1"/>
    <property type="molecule type" value="Genomic_DNA"/>
</dbReference>
<name>A0A642UHA9_9ASCO</name>
<evidence type="ECO:0000313" key="7">
    <source>
        <dbReference type="EMBL" id="KAA8898997.1"/>
    </source>
</evidence>
<keyword evidence="3" id="KW-0967">Endosome</keyword>
<dbReference type="PANTHER" id="PTHR11200:SF275">
    <property type="entry name" value="LD06095P"/>
    <property type="match status" value="1"/>
</dbReference>
<dbReference type="PROSITE" id="PS50238">
    <property type="entry name" value="RHOGAP"/>
    <property type="match status" value="1"/>
</dbReference>
<reference evidence="7" key="1">
    <citation type="journal article" date="2019" name="G3 (Bethesda)">
        <title>Genome Assemblies of Two Rare Opportunistic Yeast Pathogens: Diutina rugosa (syn. Candida rugosa) and Trichomonascus ciferrii (syn. Candida ciferrii).</title>
        <authorList>
            <person name="Mixao V."/>
            <person name="Saus E."/>
            <person name="Hansen A.P."/>
            <person name="Lass-Florl C."/>
            <person name="Gabaldon T."/>
        </authorList>
    </citation>
    <scope>NUCLEOTIDE SEQUENCE</scope>
    <source>
        <strain evidence="7">CBS 4856</strain>
    </source>
</reference>
<sequence>MLEISTSSHVLTFFPGSEESGPPYFSLAQKRQRDYTTPQPLEPRHELSIEQAGENLHKVKLAGDDIGEFNDSDEGSAAHLAQFVSQWRDALSELDTKTSPSSKSTTSTSSSDSSAVDHSRINQVLSAQRDEFISEKPVSIRLVTWNIHGARIADHNLDSLLGFPVMADMYVVCLQEADLLGPRNLYANPATIADIKRSVVTALGEDYEIATSNQLLGIKTVIFVRSWLKSQIGDIRKATTGTGLFGVWGNKGAAGIWLTLGGDPAIPNSGTDIGFINCHLSAGEGGSLVERRRWELGEIAKKIKVEGIISDNSDLIFTSEDAQELSISDLSDSTKKGQEEEELKTQAAAKPIVFLVGDLNYRIHHLDSDMVCDFARKKDFETILVSDQLSQEMKEGKILTGYEEAKVTFPPSYKYFAGSNSFDTSERIPSYTDRILYTKNDRRISVDDYSLGSSYNVSDHKPVMARVELTLPVINQVARKEVLNIILKEWDQEENAHRPLVDVSPLEVVVDDAILFEEAEAWITIKHSEESSAKKMVQWEMIMSVGTDEPMIRAEPISGDLPFGAIQKVRFSFIPDLQTPEIKHVAIVRIRDGQDIFVTIDFKSLASCLGAPLDALSRMPDGARSGKIMDQSSTNMPLEIWNCIDYLWTRTIPDMFEGHGESSLRKQIQEWLDNGQNFDIEVLDTANKTHENIATYSVAAQFLLLLRSLPEKVVPVQYYSTVQKGAEGVNIVLESIPSVNVNVLIYIAGFLHKAIEDGADEKNLRKYTNPSLQFTLLTPFSRPIRTPINLYSRYQRRHKTKTETPRISQSLNGLIPYSHRDVLPMTSRHQTREYTSSVITAIRIEHVPLNKYVRL</sequence>
<dbReference type="InterPro" id="IPR013783">
    <property type="entry name" value="Ig-like_fold"/>
</dbReference>
<evidence type="ECO:0000256" key="3">
    <source>
        <dbReference type="ARBA" id="ARBA00022753"/>
    </source>
</evidence>
<dbReference type="GO" id="GO:0007165">
    <property type="term" value="P:signal transduction"/>
    <property type="evidence" value="ECO:0007669"/>
    <property type="project" value="InterPro"/>
</dbReference>
<feature type="region of interest" description="Disordered" evidence="5">
    <location>
        <begin position="94"/>
        <end position="118"/>
    </location>
</feature>
<evidence type="ECO:0000256" key="5">
    <source>
        <dbReference type="SAM" id="MobiDB-lite"/>
    </source>
</evidence>
<dbReference type="SMART" id="SM00128">
    <property type="entry name" value="IPPc"/>
    <property type="match status" value="1"/>
</dbReference>
<feature type="compositionally biased region" description="Low complexity" evidence="5">
    <location>
        <begin position="97"/>
        <end position="114"/>
    </location>
</feature>
<dbReference type="PANTHER" id="PTHR11200">
    <property type="entry name" value="INOSITOL 5-PHOSPHATASE"/>
    <property type="match status" value="1"/>
</dbReference>
<evidence type="ECO:0000256" key="1">
    <source>
        <dbReference type="ARBA" id="ARBA00004146"/>
    </source>
</evidence>
<evidence type="ECO:0000259" key="6">
    <source>
        <dbReference type="PROSITE" id="PS50238"/>
    </source>
</evidence>
<dbReference type="GO" id="GO:0004439">
    <property type="term" value="F:phosphatidylinositol-4,5-bisphosphate 5-phosphatase activity"/>
    <property type="evidence" value="ECO:0007669"/>
    <property type="project" value="TreeGrafter"/>
</dbReference>
<dbReference type="InterPro" id="IPR036691">
    <property type="entry name" value="Endo/exonu/phosph_ase_sf"/>
</dbReference>
<dbReference type="InterPro" id="IPR046985">
    <property type="entry name" value="IP5"/>
</dbReference>
<dbReference type="GO" id="GO:0046856">
    <property type="term" value="P:phosphatidylinositol dephosphorylation"/>
    <property type="evidence" value="ECO:0007669"/>
    <property type="project" value="InterPro"/>
</dbReference>
<dbReference type="OrthoDB" id="62798at2759"/>
<evidence type="ECO:0000256" key="2">
    <source>
        <dbReference type="ARBA" id="ARBA00004580"/>
    </source>
</evidence>
<dbReference type="Pfam" id="PF22669">
    <property type="entry name" value="Exo_endo_phos2"/>
    <property type="match status" value="1"/>
</dbReference>
<dbReference type="Gene3D" id="2.60.40.10">
    <property type="entry name" value="Immunoglobulins"/>
    <property type="match status" value="1"/>
</dbReference>
<gene>
    <name evidence="7" type="ORF">TRICI_006421</name>
</gene>
<protein>
    <recommendedName>
        <fullName evidence="6">Rho-GAP domain-containing protein</fullName>
    </recommendedName>
</protein>
<dbReference type="VEuPathDB" id="FungiDB:TRICI_006421"/>
<accession>A0A642UHA9</accession>
<dbReference type="AlphaFoldDB" id="A0A642UHA9"/>
<keyword evidence="8" id="KW-1185">Reference proteome</keyword>
<dbReference type="GO" id="GO:0031901">
    <property type="term" value="C:early endosome membrane"/>
    <property type="evidence" value="ECO:0007669"/>
    <property type="project" value="UniProtKB-SubCell"/>
</dbReference>
<organism evidence="7 8">
    <name type="scientific">Trichomonascus ciferrii</name>
    <dbReference type="NCBI Taxonomy" id="44093"/>
    <lineage>
        <taxon>Eukaryota</taxon>
        <taxon>Fungi</taxon>
        <taxon>Dikarya</taxon>
        <taxon>Ascomycota</taxon>
        <taxon>Saccharomycotina</taxon>
        <taxon>Dipodascomycetes</taxon>
        <taxon>Dipodascales</taxon>
        <taxon>Trichomonascaceae</taxon>
        <taxon>Trichomonascus</taxon>
        <taxon>Trichomonascus ciferrii complex</taxon>
    </lineage>
</organism>
<dbReference type="Gene3D" id="3.60.10.10">
    <property type="entry name" value="Endonuclease/exonuclease/phosphatase"/>
    <property type="match status" value="1"/>
</dbReference>